<feature type="non-terminal residue" evidence="5">
    <location>
        <position position="1"/>
    </location>
</feature>
<dbReference type="PANTHER" id="PTHR21224">
    <property type="entry name" value="INTEGRATOR COMPLEX SUBUNIT 1"/>
    <property type="match status" value="1"/>
</dbReference>
<evidence type="ECO:0008006" key="7">
    <source>
        <dbReference type="Google" id="ProtNLM"/>
    </source>
</evidence>
<evidence type="ECO:0000259" key="2">
    <source>
        <dbReference type="Pfam" id="PF22927"/>
    </source>
</evidence>
<dbReference type="EMBL" id="JASPKZ010000006">
    <property type="protein sequence ID" value="KAJ9601648.1"/>
    <property type="molecule type" value="Genomic_DNA"/>
</dbReference>
<dbReference type="SUPFAM" id="SSF48371">
    <property type="entry name" value="ARM repeat"/>
    <property type="match status" value="1"/>
</dbReference>
<evidence type="ECO:0000313" key="5">
    <source>
        <dbReference type="EMBL" id="KAJ9601648.1"/>
    </source>
</evidence>
<dbReference type="GO" id="GO:0032039">
    <property type="term" value="C:integrator complex"/>
    <property type="evidence" value="ECO:0007669"/>
    <property type="project" value="InterPro"/>
</dbReference>
<reference evidence="5" key="1">
    <citation type="journal article" date="2023" name="IScience">
        <title>Live-bearing cockroach genome reveals convergent evolutionary mechanisms linked to viviparity in insects and beyond.</title>
        <authorList>
            <person name="Fouks B."/>
            <person name="Harrison M.C."/>
            <person name="Mikhailova A.A."/>
            <person name="Marchal E."/>
            <person name="English S."/>
            <person name="Carruthers M."/>
            <person name="Jennings E.C."/>
            <person name="Chiamaka E.L."/>
            <person name="Frigard R.A."/>
            <person name="Pippel M."/>
            <person name="Attardo G.M."/>
            <person name="Benoit J.B."/>
            <person name="Bornberg-Bauer E."/>
            <person name="Tobe S.S."/>
        </authorList>
    </citation>
    <scope>NUCLEOTIDE SEQUENCE</scope>
    <source>
        <strain evidence="5">Stay&amp;Tobe</strain>
    </source>
</reference>
<evidence type="ECO:0000256" key="1">
    <source>
        <dbReference type="SAM" id="Phobius"/>
    </source>
</evidence>
<keyword evidence="1" id="KW-0812">Transmembrane</keyword>
<proteinExistence type="predicted"/>
<evidence type="ECO:0000313" key="6">
    <source>
        <dbReference type="Proteomes" id="UP001233999"/>
    </source>
</evidence>
<dbReference type="Pfam" id="PF22927">
    <property type="entry name" value="INT1_R3"/>
    <property type="match status" value="1"/>
</dbReference>
<reference evidence="5" key="2">
    <citation type="submission" date="2023-05" db="EMBL/GenBank/DDBJ databases">
        <authorList>
            <person name="Fouks B."/>
        </authorList>
    </citation>
    <scope>NUCLEOTIDE SEQUENCE</scope>
    <source>
        <strain evidence="5">Stay&amp;Tobe</strain>
        <tissue evidence="5">Testes</tissue>
    </source>
</reference>
<evidence type="ECO:0000259" key="3">
    <source>
        <dbReference type="Pfam" id="PF22928"/>
    </source>
</evidence>
<gene>
    <name evidence="5" type="ORF">L9F63_000181</name>
</gene>
<keyword evidence="1" id="KW-1133">Transmembrane helix</keyword>
<dbReference type="InterPro" id="IPR038902">
    <property type="entry name" value="INTS1"/>
</dbReference>
<name>A0AAD8ESX6_DIPPU</name>
<feature type="domain" description="Integrator complex subunit 1 R3" evidence="2">
    <location>
        <begin position="1232"/>
        <end position="1389"/>
    </location>
</feature>
<keyword evidence="6" id="KW-1185">Reference proteome</keyword>
<comment type="caution">
    <text evidence="5">The sequence shown here is derived from an EMBL/GenBank/DDBJ whole genome shotgun (WGS) entry which is preliminary data.</text>
</comment>
<dbReference type="InterPro" id="IPR053965">
    <property type="entry name" value="INTS1_R4"/>
</dbReference>
<dbReference type="Pfam" id="PF22928">
    <property type="entry name" value="INTS1_R4"/>
    <property type="match status" value="1"/>
</dbReference>
<sequence>CKTQERMFVSIVDLLSLCILLAISPAVRDASTLLARGDKRDIAVLHNFQLMVAKIECDAVRWLHETVPRMYRPSAPEFVHALHKVLFMEHLEQYYNRDMWPPEAERPVMFRLASEVPVLQKTLIRIFIIGMSKDHPLPPPDTLELGDQLLKRAAIQSSESFPMLQADQLEIIDLLFNLSAYHHPDNINLPAGYTPPLLAIANLYWKAWIMLLILSSHNPATFGSIAWEKYPTLRTLMEMCITNHFTYPPPTMAMGEQVEETKAKELQIASLEKQQILEFETYLAAASTKQTITEQTSLLLSQLITMDPTGPPRKPTPAVLEQLQKLNMSHRMGHLLCRSRHPDFLLDIIQRQGASQSMPWLADLVESSEGALSHLPVQCLCEFLLSSGTLLQPEKQHKHQQLLQHLQMVLTDVNQDPQAPCEVLEYFLRRLSSSQATSRAQAIKGLKLVLSSVTMDEETMETDTQQDPNGDNSWLLRQLPQLPHFHAVHQQVVQALRQACQVENDPALVSSYIYFLALHTTHDNPRFEFNTDMAQLIVERSSIVAAILPAPDHEVPGALGTQNALMVMFCSYLQKAREPRREAYTWSESQDQILVTWSTGEECTMHILVVHAMIILLNYGPGQDVNLFENLLETWFPLGKEPPKAYLVDTSEEALLIPDWLKLRMIRSNVDRLVDAALTDLEPPQLVLFIQSFGIPVKSMSKLLHTLDQAVTADPLSVGEAVLDKSYMAQLVEVQHHRGATGGQMLVQVVQLEQPRLPEYMKLCCTPPRQPLPVINKDGKRSKDETDTKQVAAILLQLFGSGTLEPEWPKAEKQQAFRTLQKTLAVELQSTEEKKVLNAAVEFFNEMLMSPRSTQFLNSLINSPQQVCPLLRLMTATLPTHSAYRTTQSLINICQIIANFAKDNKSPLTIIVKHFLRKHVKQKQKSVDVTPTTMENSLQVLQQSPISKLERTGQLLLDEGLKLRRTEELIEAMGIMLQQDTGGSLLQIDNKTGAQSTAIIPERTGLLIDWLASVDPELIGSCTSLQMKLMFSKTSTDKKSTLSKTQSYRPYLLTLLTHRASWTTLYHCLQHLLQKCDSEFDPSAVLDFLWALTCNPKLLQGREKFTPKHHSPEDILGLTTSQTLALVGYIVEEALLIAEVVEYQAQENALDKMESRLPLLLQCTSDAKEMAPVAKYLVGIMSTKAGSKSEIAHQLLLKLYLRIPGMIQHLMDVELDKFLAKACVTEWSSSILDGMSHTLFTALTATSQSKDWTRRSQEYELLARKMASVHPILVLRQLPMLAAALRGRVHLDFLVFRSRNHLNLFQQVIGILELLQPHIFLPEYSQGLEDTLHSYFALFKYHGHMKDLLNLLNRFIAVLQGFLSFDAQRALKYLQKHNYLYDLQMYHPNLSSLRTLLSGISLPKTDEDGSEVILAVATTPSASEPAPSWAPRLASLNKMQGDDVYAALQELDHLSSRKPSILDTFCEPISELLLSPTGNIRTLAHVLLARHLRHNPTAATTSTGLAAFLRCLESDQADILNTALERLPDIVLCAQEHALPLLQKVFNLGMCSNVNTVPHISKTISLLNVQTGC</sequence>
<dbReference type="GO" id="GO:0034474">
    <property type="term" value="P:U2 snRNA 3'-end processing"/>
    <property type="evidence" value="ECO:0007669"/>
    <property type="project" value="InterPro"/>
</dbReference>
<dbReference type="Pfam" id="PF22929">
    <property type="entry name" value="INTS1_INTS2-bd"/>
    <property type="match status" value="1"/>
</dbReference>
<dbReference type="InterPro" id="IPR016024">
    <property type="entry name" value="ARM-type_fold"/>
</dbReference>
<evidence type="ECO:0000259" key="4">
    <source>
        <dbReference type="Pfam" id="PF22929"/>
    </source>
</evidence>
<protein>
    <recommendedName>
        <fullName evidence="7">Integrator complex subunit 1</fullName>
    </recommendedName>
</protein>
<dbReference type="Proteomes" id="UP001233999">
    <property type="component" value="Unassembled WGS sequence"/>
</dbReference>
<dbReference type="InterPro" id="IPR053964">
    <property type="entry name" value="INT1_R3"/>
</dbReference>
<organism evidence="5 6">
    <name type="scientific">Diploptera punctata</name>
    <name type="common">Pacific beetle cockroach</name>
    <dbReference type="NCBI Taxonomy" id="6984"/>
    <lineage>
        <taxon>Eukaryota</taxon>
        <taxon>Metazoa</taxon>
        <taxon>Ecdysozoa</taxon>
        <taxon>Arthropoda</taxon>
        <taxon>Hexapoda</taxon>
        <taxon>Insecta</taxon>
        <taxon>Pterygota</taxon>
        <taxon>Neoptera</taxon>
        <taxon>Polyneoptera</taxon>
        <taxon>Dictyoptera</taxon>
        <taxon>Blattodea</taxon>
        <taxon>Blaberoidea</taxon>
        <taxon>Blaberidae</taxon>
        <taxon>Diplopterinae</taxon>
        <taxon>Diploptera</taxon>
    </lineage>
</organism>
<keyword evidence="1" id="KW-0472">Membrane</keyword>
<accession>A0AAD8ESX6</accession>
<dbReference type="InterPro" id="IPR053966">
    <property type="entry name" value="INTS1_INTS2-bd"/>
</dbReference>
<dbReference type="PANTHER" id="PTHR21224:SF1">
    <property type="entry name" value="INTEGRATOR COMPLEX SUBUNIT 1"/>
    <property type="match status" value="1"/>
</dbReference>
<feature type="transmembrane region" description="Helical" evidence="1">
    <location>
        <begin position="7"/>
        <end position="27"/>
    </location>
</feature>
<feature type="domain" description="Integrator complex subunit 1 INTS2-binding" evidence="4">
    <location>
        <begin position="422"/>
        <end position="745"/>
    </location>
</feature>
<feature type="domain" description="Integrator complex subunit 1 R4" evidence="3">
    <location>
        <begin position="1436"/>
        <end position="1533"/>
    </location>
</feature>